<dbReference type="InterPro" id="IPR012337">
    <property type="entry name" value="RNaseH-like_sf"/>
</dbReference>
<dbReference type="InterPro" id="IPR036397">
    <property type="entry name" value="RNaseH_sf"/>
</dbReference>
<dbReference type="FunFam" id="3.30.420.10:FF:000028">
    <property type="entry name" value="PAN2-PAN3 deadenylation complex catalytic subunit PAN2"/>
    <property type="match status" value="1"/>
</dbReference>
<reference evidence="12" key="2">
    <citation type="journal article" name="BMC Genomics">
        <title>New genome assemblies reveal patterns of domestication and adaptation across Brettanomyces (Dekkera) species.</title>
        <authorList>
            <person name="Roach M.J."/>
            <person name="Borneman A.R."/>
        </authorList>
    </citation>
    <scope>NUCLEOTIDE SEQUENCE</scope>
    <source>
        <strain evidence="12">UCD 2041</strain>
    </source>
</reference>
<reference evidence="12" key="1">
    <citation type="submission" date="2020-10" db="EMBL/GenBank/DDBJ databases">
        <authorList>
            <person name="Palmer J.M."/>
        </authorList>
    </citation>
    <scope>NUCLEOTIDE SEQUENCE</scope>
    <source>
        <strain evidence="12">UCD 2041</strain>
    </source>
</reference>
<feature type="domain" description="USP" evidence="11">
    <location>
        <begin position="531"/>
        <end position="866"/>
    </location>
</feature>
<dbReference type="Pfam" id="PF00929">
    <property type="entry name" value="RNase_T"/>
    <property type="match status" value="1"/>
</dbReference>
<accession>A0A871RBR3</accession>
<dbReference type="PANTHER" id="PTHR15728:SF0">
    <property type="entry name" value="PAN2-PAN3 DEADENYLATION COMPLEX CATALYTIC SUBUNIT PAN2"/>
    <property type="match status" value="1"/>
</dbReference>
<dbReference type="AlphaFoldDB" id="A0A871RBR3"/>
<keyword evidence="9" id="KW-0269">Exonuclease</keyword>
<feature type="region of interest" description="Disordered" evidence="10">
    <location>
        <begin position="434"/>
        <end position="453"/>
    </location>
</feature>
<dbReference type="InterPro" id="IPR028889">
    <property type="entry name" value="USP"/>
</dbReference>
<dbReference type="Pfam" id="PF13423">
    <property type="entry name" value="UCH_1"/>
    <property type="match status" value="1"/>
</dbReference>
<keyword evidence="3" id="KW-0963">Cytoplasm</keyword>
<dbReference type="GO" id="GO:0006397">
    <property type="term" value="P:mRNA processing"/>
    <property type="evidence" value="ECO:0007669"/>
    <property type="project" value="UniProtKB-KW"/>
</dbReference>
<dbReference type="GO" id="GO:0003676">
    <property type="term" value="F:nucleic acid binding"/>
    <property type="evidence" value="ECO:0007669"/>
    <property type="project" value="InterPro"/>
</dbReference>
<evidence type="ECO:0000256" key="9">
    <source>
        <dbReference type="ARBA" id="ARBA00022839"/>
    </source>
</evidence>
<dbReference type="GO" id="GO:0031251">
    <property type="term" value="C:PAN complex"/>
    <property type="evidence" value="ECO:0007669"/>
    <property type="project" value="TreeGrafter"/>
</dbReference>
<dbReference type="CDD" id="cd06143">
    <property type="entry name" value="PAN2_exo"/>
    <property type="match status" value="1"/>
</dbReference>
<dbReference type="SUPFAM" id="SSF50978">
    <property type="entry name" value="WD40 repeat-like"/>
    <property type="match status" value="1"/>
</dbReference>
<evidence type="ECO:0000256" key="2">
    <source>
        <dbReference type="ARBA" id="ARBA00004496"/>
    </source>
</evidence>
<dbReference type="EMBL" id="CP063134">
    <property type="protein sequence ID" value="QOU19570.1"/>
    <property type="molecule type" value="Genomic_DNA"/>
</dbReference>
<dbReference type="RefSeq" id="XP_041136063.1">
    <property type="nucleotide sequence ID" value="XM_041282224.1"/>
</dbReference>
<dbReference type="OrthoDB" id="16516at2759"/>
<dbReference type="Gene3D" id="3.90.70.10">
    <property type="entry name" value="Cysteine proteinases"/>
    <property type="match status" value="1"/>
</dbReference>
<dbReference type="InterPro" id="IPR048841">
    <property type="entry name" value="PAN2_N"/>
</dbReference>
<evidence type="ECO:0000256" key="3">
    <source>
        <dbReference type="ARBA" id="ARBA00022490"/>
    </source>
</evidence>
<protein>
    <recommendedName>
        <fullName evidence="11">USP domain-containing protein</fullName>
    </recommendedName>
</protein>
<dbReference type="GeneID" id="64575642"/>
<evidence type="ECO:0000313" key="12">
    <source>
        <dbReference type="EMBL" id="QOU19570.1"/>
    </source>
</evidence>
<dbReference type="PROSITE" id="PS50235">
    <property type="entry name" value="USP_3"/>
    <property type="match status" value="1"/>
</dbReference>
<dbReference type="Gene3D" id="2.130.10.10">
    <property type="entry name" value="YVTN repeat-like/Quinoprotein amine dehydrogenase"/>
    <property type="match status" value="1"/>
</dbReference>
<dbReference type="Proteomes" id="UP000663131">
    <property type="component" value="Chromosome 6"/>
</dbReference>
<dbReference type="InterPro" id="IPR036322">
    <property type="entry name" value="WD40_repeat_dom_sf"/>
</dbReference>
<gene>
    <name evidence="12" type="ORF">BRETT_003719</name>
</gene>
<keyword evidence="6" id="KW-0540">Nuclease</keyword>
<comment type="catalytic activity">
    <reaction evidence="1">
        <text>Exonucleolytic cleavage of poly(A) to 5'-AMP.</text>
        <dbReference type="EC" id="3.1.13.4"/>
    </reaction>
</comment>
<dbReference type="InterPro" id="IPR028881">
    <property type="entry name" value="PAN2_UCH_dom"/>
</dbReference>
<keyword evidence="4" id="KW-0853">WD repeat</keyword>
<dbReference type="KEGG" id="bbrx:BRETT_003719"/>
<dbReference type="InterPro" id="IPR015943">
    <property type="entry name" value="WD40/YVTN_repeat-like_dom_sf"/>
</dbReference>
<comment type="subcellular location">
    <subcellularLocation>
        <location evidence="2">Cytoplasm</location>
    </subcellularLocation>
</comment>
<dbReference type="InterPro" id="IPR038765">
    <property type="entry name" value="Papain-like_cys_pep_sf"/>
</dbReference>
<dbReference type="GO" id="GO:0046872">
    <property type="term" value="F:metal ion binding"/>
    <property type="evidence" value="ECO:0007669"/>
    <property type="project" value="UniProtKB-KW"/>
</dbReference>
<evidence type="ECO:0000256" key="1">
    <source>
        <dbReference type="ARBA" id="ARBA00001663"/>
    </source>
</evidence>
<keyword evidence="7" id="KW-0479">Metal-binding</keyword>
<dbReference type="SMART" id="SM00479">
    <property type="entry name" value="EXOIII"/>
    <property type="match status" value="1"/>
</dbReference>
<proteinExistence type="predicted"/>
<dbReference type="PANTHER" id="PTHR15728">
    <property type="entry name" value="DEADENYLATION COMPLEX CATALYTIC SUBUNIT PAN2"/>
    <property type="match status" value="1"/>
</dbReference>
<dbReference type="GO" id="GO:0000932">
    <property type="term" value="C:P-body"/>
    <property type="evidence" value="ECO:0007669"/>
    <property type="project" value="TreeGrafter"/>
</dbReference>
<keyword evidence="5" id="KW-0507">mRNA processing</keyword>
<keyword evidence="8" id="KW-0378">Hydrolase</keyword>
<dbReference type="SUPFAM" id="SSF54001">
    <property type="entry name" value="Cysteine proteinases"/>
    <property type="match status" value="1"/>
</dbReference>
<dbReference type="InterPro" id="IPR050785">
    <property type="entry name" value="PAN2-PAN3_catalytic_subunit"/>
</dbReference>
<dbReference type="Pfam" id="PF20770">
    <property type="entry name" value="PAN2_N"/>
    <property type="match status" value="1"/>
</dbReference>
<evidence type="ECO:0000256" key="7">
    <source>
        <dbReference type="ARBA" id="ARBA00022723"/>
    </source>
</evidence>
<evidence type="ECO:0000256" key="5">
    <source>
        <dbReference type="ARBA" id="ARBA00022664"/>
    </source>
</evidence>
<dbReference type="SUPFAM" id="SSF53098">
    <property type="entry name" value="Ribonuclease H-like"/>
    <property type="match status" value="1"/>
</dbReference>
<evidence type="ECO:0000256" key="8">
    <source>
        <dbReference type="ARBA" id="ARBA00022801"/>
    </source>
</evidence>
<evidence type="ECO:0000256" key="10">
    <source>
        <dbReference type="SAM" id="MobiDB-lite"/>
    </source>
</evidence>
<sequence>MDGWGEILQIPAIKVPRGSHSADKAVQKGITAFKFDDSHDLIWLGDSSGYLYSFYGMKLQPYVSCRVCQGQINQILGHKKGVLTLSSKGVRLGTVEGILIYSVICSKEHGGLRCMTYTSNTQTEVYAGGRASSTGSRIFKIDLVNGKVSGCISYSQDLVFMTCNLQYVIFGRSDGCVDVFDPKSERVVKTFRCHSASLSSIFIHDNILMTTGYSLKKDRFVPDPLVNRFDLQTLDSIPPYPFPAGPTHVYLHPRILDLALIASNMGQFHFVDISNPAKLHIYQADLSTFITLMDISDSGDYFAFIDGMQNLHLWARVPDPMSPLPNFTVYGKPVKFPSVNNEVIPMMNRLNFESAFPPLNGIKLPHYDEMLLSAWPPDVVFKVGAVPKPIDYEILRGVRKVQTFSIAHYDKDKFGSRNIVTKYEKQKKLNIPKFISEKDSDQSDDENESHNSEQLQDFAAARDMSLPASSSSNRTDNISQDKIYPKKQQNVFETVSDSGELPNAFKLMRIAYSKFGVDDFDFEYFNNTRFTGLEADAGNTYTNSIIQLYKYNPPLFNYISLSLREDVADEDILLVELGYLFDKSLNANGHHCAPSNFQRVLSTNAEARKLGLITENECVYDSYGQRKLVQVFNRFLLEQISRDEQYLYTTTEPVRLDSLCGVSTETRIVSKFCSLERSFSTVFHSIDINVLPVSLNAPASLTIVDYIQASMSKAVSRPINCDVCGKRHPIDASLHVRSLPADLILNIDLTDEQLVDIRFLKGWLVPEFYVARTNDGSSVLFAKRESVPSQVPVRRYDITGLVVQITDRVNRSHLVTLTKVPDKTGKLDKESWCLFNDFLVTEVSQEEALDLSYWWKKPVVIMYKAVDTEDKFVYDCWRQNLDVSILYKDHFARGTREGKIIEYKLLTHDEPPLPGTMVAIDAEFVQIAPQEFEISFHRPKKLVKPKRLVLGRISVLKCDGKNAGECFIDDYIVAKEHIDDYITSFSGIEPGDLDPDKSKRTLVTLQTAYRKMWLLLNLGCIFVGHSLKGDFRMINIQVPPEQVRDTAELFYLKKEKRKLSLKYLIYQLFKDNVQVGNHDSIEDADSAMRAYRKYLELKSNGTFEDILQRIYLEGQMSQFRIPQ</sequence>
<evidence type="ECO:0000259" key="11">
    <source>
        <dbReference type="PROSITE" id="PS50235"/>
    </source>
</evidence>
<evidence type="ECO:0000256" key="4">
    <source>
        <dbReference type="ARBA" id="ARBA00022574"/>
    </source>
</evidence>
<dbReference type="GO" id="GO:0004535">
    <property type="term" value="F:poly(A)-specific ribonuclease activity"/>
    <property type="evidence" value="ECO:0007669"/>
    <property type="project" value="UniProtKB-EC"/>
</dbReference>
<organism evidence="12 13">
    <name type="scientific">Dekkera bruxellensis</name>
    <name type="common">Brettanomyces custersii</name>
    <dbReference type="NCBI Taxonomy" id="5007"/>
    <lineage>
        <taxon>Eukaryota</taxon>
        <taxon>Fungi</taxon>
        <taxon>Dikarya</taxon>
        <taxon>Ascomycota</taxon>
        <taxon>Saccharomycotina</taxon>
        <taxon>Pichiomycetes</taxon>
        <taxon>Pichiales</taxon>
        <taxon>Pichiaceae</taxon>
        <taxon>Brettanomyces</taxon>
    </lineage>
</organism>
<dbReference type="GO" id="GO:0000289">
    <property type="term" value="P:nuclear-transcribed mRNA poly(A) tail shortening"/>
    <property type="evidence" value="ECO:0007669"/>
    <property type="project" value="TreeGrafter"/>
</dbReference>
<dbReference type="InterPro" id="IPR013520">
    <property type="entry name" value="Ribonucl_H"/>
</dbReference>
<name>A0A871RBR3_DEKBR</name>
<evidence type="ECO:0000313" key="13">
    <source>
        <dbReference type="Proteomes" id="UP000663131"/>
    </source>
</evidence>
<dbReference type="Gene3D" id="3.30.420.10">
    <property type="entry name" value="Ribonuclease H-like superfamily/Ribonuclease H"/>
    <property type="match status" value="1"/>
</dbReference>
<evidence type="ECO:0000256" key="6">
    <source>
        <dbReference type="ARBA" id="ARBA00022722"/>
    </source>
</evidence>